<evidence type="ECO:0000313" key="2">
    <source>
        <dbReference type="Proteomes" id="UP000259683"/>
    </source>
</evidence>
<proteinExistence type="predicted"/>
<name>A0A385EGC2_9CAUD</name>
<reference evidence="1" key="2">
    <citation type="submission" date="2021-07" db="EMBL/GenBank/DDBJ databases">
        <title>Giant CbK-like Caulobacter bacteriophages have genetically divergent genomes.</title>
        <authorList>
            <person name="Wilson K."/>
            <person name="Ely B."/>
        </authorList>
    </citation>
    <scope>NUCLEOTIDE SEQUENCE</scope>
</reference>
<gene>
    <name evidence="1" type="ORF">CcrSC_gp365</name>
</gene>
<keyword evidence="2" id="KW-1185">Reference proteome</keyword>
<reference evidence="1" key="1">
    <citation type="submission" date="2018-07" db="EMBL/GenBank/DDBJ databases">
        <authorList>
            <person name="Wilson K.M."/>
            <person name="Ely B."/>
        </authorList>
    </citation>
    <scope>NUCLEOTIDE SEQUENCE</scope>
</reference>
<organism evidence="1 2">
    <name type="scientific">Caulobacter phage CcrSC</name>
    <dbReference type="NCBI Taxonomy" id="2283272"/>
    <lineage>
        <taxon>Viruses</taxon>
        <taxon>Duplodnaviria</taxon>
        <taxon>Heunggongvirae</taxon>
        <taxon>Uroviricota</taxon>
        <taxon>Caudoviricetes</taxon>
        <taxon>Jeanschmidtviridae</taxon>
        <taxon>Bertelyvirus</taxon>
        <taxon>Bertelyvirus SC</taxon>
    </lineage>
</organism>
<evidence type="ECO:0000313" key="1">
    <source>
        <dbReference type="EMBL" id="AXQ69947.1"/>
    </source>
</evidence>
<dbReference type="EMBL" id="MH588547">
    <property type="protein sequence ID" value="AXQ69947.1"/>
    <property type="molecule type" value="Genomic_DNA"/>
</dbReference>
<dbReference type="Proteomes" id="UP000259683">
    <property type="component" value="Segment"/>
</dbReference>
<sequence>MRFKPAHRGHFWCDALCRQSHFKADTGQDLGGGFGSLSDPKMVRAFDNKWITAAGRRTRPTKKKAPS</sequence>
<accession>A0A385EGC2</accession>
<protein>
    <submittedName>
        <fullName evidence="1">Uncharacterized protein</fullName>
    </submittedName>
</protein>